<keyword evidence="3" id="KW-1185">Reference proteome</keyword>
<evidence type="ECO:0000259" key="1">
    <source>
        <dbReference type="Pfam" id="PF12158"/>
    </source>
</evidence>
<evidence type="ECO:0000313" key="3">
    <source>
        <dbReference type="Proteomes" id="UP000604341"/>
    </source>
</evidence>
<dbReference type="InterPro" id="IPR021994">
    <property type="entry name" value="DUF3592"/>
</dbReference>
<dbReference type="EMBL" id="BMPE01000020">
    <property type="protein sequence ID" value="GGL15101.1"/>
    <property type="molecule type" value="Genomic_DNA"/>
</dbReference>
<dbReference type="Pfam" id="PF12158">
    <property type="entry name" value="DUF3592"/>
    <property type="match status" value="1"/>
</dbReference>
<comment type="caution">
    <text evidence="2">The sequence shown here is derived from an EMBL/GenBank/DDBJ whole genome shotgun (WGS) entry which is preliminary data.</text>
</comment>
<protein>
    <recommendedName>
        <fullName evidence="1">DUF3592 domain-containing protein</fullName>
    </recommendedName>
</protein>
<gene>
    <name evidence="2" type="ORF">GCM10010844_37380</name>
</gene>
<feature type="domain" description="DUF3592" evidence="1">
    <location>
        <begin position="41"/>
        <end position="104"/>
    </location>
</feature>
<sequence length="141" mass="15603">MLFGFIGWVIPGQGVLAALRSQSWPRVSALVTQAQYGNRCALLYTYTVDDMKYTGKRTGWETISPGRYGDADCEALRGQPHLRVGEVIQVAYNPDDPAQSVVRTAVPSSSIQLMLLTSPFLTMLAWGLRRAWREATRPQGA</sequence>
<proteinExistence type="predicted"/>
<evidence type="ECO:0000313" key="2">
    <source>
        <dbReference type="EMBL" id="GGL15101.1"/>
    </source>
</evidence>
<name>A0ABQ2FPU0_9DEIO</name>
<reference evidence="3" key="1">
    <citation type="journal article" date="2019" name="Int. J. Syst. Evol. Microbiol.">
        <title>The Global Catalogue of Microorganisms (GCM) 10K type strain sequencing project: providing services to taxonomists for standard genome sequencing and annotation.</title>
        <authorList>
            <consortium name="The Broad Institute Genomics Platform"/>
            <consortium name="The Broad Institute Genome Sequencing Center for Infectious Disease"/>
            <person name="Wu L."/>
            <person name="Ma J."/>
        </authorList>
    </citation>
    <scope>NUCLEOTIDE SEQUENCE [LARGE SCALE GENOMIC DNA]</scope>
    <source>
        <strain evidence="3">JCM 19173</strain>
    </source>
</reference>
<organism evidence="2 3">
    <name type="scientific">Deinococcus radiotolerans</name>
    <dbReference type="NCBI Taxonomy" id="1309407"/>
    <lineage>
        <taxon>Bacteria</taxon>
        <taxon>Thermotogati</taxon>
        <taxon>Deinococcota</taxon>
        <taxon>Deinococci</taxon>
        <taxon>Deinococcales</taxon>
        <taxon>Deinococcaceae</taxon>
        <taxon>Deinococcus</taxon>
    </lineage>
</organism>
<dbReference type="Proteomes" id="UP000604341">
    <property type="component" value="Unassembled WGS sequence"/>
</dbReference>
<accession>A0ABQ2FPU0</accession>